<accession>A0A127ZIQ8</accession>
<feature type="compositionally biased region" description="Basic and acidic residues" evidence="1">
    <location>
        <begin position="30"/>
        <end position="45"/>
    </location>
</feature>
<evidence type="ECO:0000256" key="2">
    <source>
        <dbReference type="SAM" id="SignalP"/>
    </source>
</evidence>
<sequence>MQLRTSFFSLLILTLAAANTASAAVTGAGPREDSSHKFNKREPGTHVHHHYGGSSGGGGGGGMFGSSGGSALRTVAAGTALAGAGTFAATGAAIGAHKLFDSHEGEHGGSRSEDEGGRGGEYPQQVAPRQPVVGTAYRQQGVVQGGGGGGAVFPVGVLMSDGTMLPLQTAAQSSQYSQSGTGFVFPNSK</sequence>
<name>A0A127ZIQ8_9BASI</name>
<feature type="chain" id="PRO_5007281344" evidence="2">
    <location>
        <begin position="24"/>
        <end position="189"/>
    </location>
</feature>
<dbReference type="AlphaFoldDB" id="A0A127ZIQ8"/>
<feature type="signal peptide" evidence="2">
    <location>
        <begin position="1"/>
        <end position="23"/>
    </location>
</feature>
<evidence type="ECO:0000256" key="1">
    <source>
        <dbReference type="SAM" id="MobiDB-lite"/>
    </source>
</evidence>
<reference evidence="3" key="1">
    <citation type="submission" date="2014-06" db="EMBL/GenBank/DDBJ databases">
        <authorList>
            <person name="Ju J."/>
            <person name="Zhang J."/>
        </authorList>
    </citation>
    <scope>NUCLEOTIDE SEQUENCE</scope>
    <source>
        <strain evidence="3">SscI8</strain>
    </source>
</reference>
<proteinExistence type="predicted"/>
<feature type="region of interest" description="Disordered" evidence="1">
    <location>
        <begin position="102"/>
        <end position="125"/>
    </location>
</feature>
<organism evidence="3">
    <name type="scientific">Sporisorium scitamineum</name>
    <dbReference type="NCBI Taxonomy" id="49012"/>
    <lineage>
        <taxon>Eukaryota</taxon>
        <taxon>Fungi</taxon>
        <taxon>Dikarya</taxon>
        <taxon>Basidiomycota</taxon>
        <taxon>Ustilaginomycotina</taxon>
        <taxon>Ustilaginomycetes</taxon>
        <taxon>Ustilaginales</taxon>
        <taxon>Ustilaginaceae</taxon>
        <taxon>Sporisorium</taxon>
    </lineage>
</organism>
<feature type="region of interest" description="Disordered" evidence="1">
    <location>
        <begin position="23"/>
        <end position="59"/>
    </location>
</feature>
<evidence type="ECO:0000313" key="3">
    <source>
        <dbReference type="EMBL" id="CDU25832.1"/>
    </source>
</evidence>
<dbReference type="EMBL" id="LK056691">
    <property type="protein sequence ID" value="CDU25832.1"/>
    <property type="molecule type" value="Genomic_DNA"/>
</dbReference>
<feature type="compositionally biased region" description="Basic and acidic residues" evidence="1">
    <location>
        <begin position="102"/>
        <end position="118"/>
    </location>
</feature>
<protein>
    <submittedName>
        <fullName evidence="3">Uncharacterized protein</fullName>
    </submittedName>
</protein>
<keyword evidence="2" id="KW-0732">Signal</keyword>
<gene>
    <name evidence="3" type="ORF">SPSC_06003</name>
</gene>